<feature type="compositionally biased region" description="Polar residues" evidence="1">
    <location>
        <begin position="443"/>
        <end position="458"/>
    </location>
</feature>
<evidence type="ECO:0000313" key="2">
    <source>
        <dbReference type="EMBL" id="KAJ4353857.1"/>
    </source>
</evidence>
<gene>
    <name evidence="2" type="ORF">N0V89_005587</name>
</gene>
<sequence length="670" mass="74912">MSTAMKEINKLRKKAGYNMDFSVGRRTGVEIISDEEAQELWLENRLKKREKPESPVQGVKHFDITELVEDINKDMDGDAAENHKKEIKEIQAAKQEAYMDPDRLAMIQGEWDHSHAAREQEIRECHKCYDLRYRNRRHPVCEEHRTSYNNVLTDVPLCPHIDMRLFWYASDPANKQDSWFFDVTHVHAHDLHAHEACKGSIKSVMNGIDEIIKQVSKTMERRSLRAPSSVSRLIRQLPAVLYLHEVDDSHVETVKKVDEAEARAYAKQINKKMSAWDMKIAKLIASQKQNIVFGKEAMKVTAKEAMKPMKKAGNPNEPKNRFQLSQTKPKKAKPATEETEEKVIASGKSTLQNEFTKAKLTSKQSAKKKQSPSERSKLSEGLIYDSDDGLSNGASTSDTVEEKKGLKRKVSDDNNVSSCDEEVQEPPTKKRKASTKENEGNEAAQQPTSDTEATTSDAKSSEAGKPSSPATELSTEPSEEVSQDQATEDITEDPQNTTEQLALSKKRKTSSNGEFETGHTTIKKRKVSIGEEEKTETVTDDETIVISALKAKIFETVSDVNRLPTPPDTNPATPDAEAPPSPSEIPSLSLETAVKQPLTLSTSRRSSTDSHSSEKSSKSVRFPKETDEAEDREQPTFVSPKVSVSQQGSFATIGDNESMEDEVDYDSGDE</sequence>
<feature type="compositionally biased region" description="Acidic residues" evidence="1">
    <location>
        <begin position="657"/>
        <end position="670"/>
    </location>
</feature>
<feature type="region of interest" description="Disordered" evidence="1">
    <location>
        <begin position="304"/>
        <end position="541"/>
    </location>
</feature>
<dbReference type="GeneID" id="80909117"/>
<dbReference type="OrthoDB" id="3800814at2759"/>
<feature type="compositionally biased region" description="Acidic residues" evidence="1">
    <location>
        <begin position="477"/>
        <end position="492"/>
    </location>
</feature>
<comment type="caution">
    <text evidence="2">The sequence shown here is derived from an EMBL/GenBank/DDBJ whole genome shotgun (WGS) entry which is preliminary data.</text>
</comment>
<dbReference type="Proteomes" id="UP001140513">
    <property type="component" value="Unassembled WGS sequence"/>
</dbReference>
<feature type="compositionally biased region" description="Basic and acidic residues" evidence="1">
    <location>
        <begin position="528"/>
        <end position="537"/>
    </location>
</feature>
<feature type="compositionally biased region" description="Basic and acidic residues" evidence="1">
    <location>
        <begin position="400"/>
        <end position="412"/>
    </location>
</feature>
<keyword evidence="3" id="KW-1185">Reference proteome</keyword>
<proteinExistence type="predicted"/>
<dbReference type="AlphaFoldDB" id="A0A9W9CBC5"/>
<reference evidence="2" key="1">
    <citation type="submission" date="2022-10" db="EMBL/GenBank/DDBJ databases">
        <title>Tapping the CABI collections for fungal endophytes: first genome assemblies for Collariella, Neodidymelliopsis, Ascochyta clinopodiicola, Didymella pomorum, Didymosphaeria variabile, Neocosmospora piperis and Neocucurbitaria cava.</title>
        <authorList>
            <person name="Hill R."/>
        </authorList>
    </citation>
    <scope>NUCLEOTIDE SEQUENCE</scope>
    <source>
        <strain evidence="2">IMI 356815</strain>
    </source>
</reference>
<accession>A0A9W9CBC5</accession>
<name>A0A9W9CBC5_9PLEO</name>
<organism evidence="2 3">
    <name type="scientific">Didymosphaeria variabile</name>
    <dbReference type="NCBI Taxonomy" id="1932322"/>
    <lineage>
        <taxon>Eukaryota</taxon>
        <taxon>Fungi</taxon>
        <taxon>Dikarya</taxon>
        <taxon>Ascomycota</taxon>
        <taxon>Pezizomycotina</taxon>
        <taxon>Dothideomycetes</taxon>
        <taxon>Pleosporomycetidae</taxon>
        <taxon>Pleosporales</taxon>
        <taxon>Massarineae</taxon>
        <taxon>Didymosphaeriaceae</taxon>
        <taxon>Didymosphaeria</taxon>
    </lineage>
</organism>
<feature type="region of interest" description="Disordered" evidence="1">
    <location>
        <begin position="555"/>
        <end position="670"/>
    </location>
</feature>
<feature type="compositionally biased region" description="Polar residues" evidence="1">
    <location>
        <begin position="510"/>
        <end position="520"/>
    </location>
</feature>
<feature type="compositionally biased region" description="Basic and acidic residues" evidence="1">
    <location>
        <begin position="606"/>
        <end position="626"/>
    </location>
</feature>
<evidence type="ECO:0000256" key="1">
    <source>
        <dbReference type="SAM" id="MobiDB-lite"/>
    </source>
</evidence>
<evidence type="ECO:0000313" key="3">
    <source>
        <dbReference type="Proteomes" id="UP001140513"/>
    </source>
</evidence>
<dbReference type="EMBL" id="JAPEUX010000004">
    <property type="protein sequence ID" value="KAJ4353857.1"/>
    <property type="molecule type" value="Genomic_DNA"/>
</dbReference>
<dbReference type="RefSeq" id="XP_056071631.1">
    <property type="nucleotide sequence ID" value="XM_056214364.1"/>
</dbReference>
<protein>
    <submittedName>
        <fullName evidence="2">Uncharacterized protein</fullName>
    </submittedName>
</protein>